<dbReference type="Proteomes" id="UP001153678">
    <property type="component" value="Unassembled WGS sequence"/>
</dbReference>
<organism evidence="1 2">
    <name type="scientific">Funneliformis geosporum</name>
    <dbReference type="NCBI Taxonomy" id="1117311"/>
    <lineage>
        <taxon>Eukaryota</taxon>
        <taxon>Fungi</taxon>
        <taxon>Fungi incertae sedis</taxon>
        <taxon>Mucoromycota</taxon>
        <taxon>Glomeromycotina</taxon>
        <taxon>Glomeromycetes</taxon>
        <taxon>Glomerales</taxon>
        <taxon>Glomeraceae</taxon>
        <taxon>Funneliformis</taxon>
    </lineage>
</organism>
<accession>A0A9W4SR94</accession>
<keyword evidence="2" id="KW-1185">Reference proteome</keyword>
<sequence>MPKKRRELKYIIKTTLPTLLHINNHSKRKVGNIGENMLAIESGFPEGWFYIKSKTNDHVLEPHCLSVNAGARIVANKQRFGFDADSQLWNYDNGYIVNKASGKVLDIQGGYIRTFHRTYLCQWDRKPSTEASNQNWTFLPGGFISPAFHEGFVLHLRGHFGRSNIEGTQILIHQAKDDDHHKQTWYFEPEQNQPKILSPPIPKECPDYFF</sequence>
<name>A0A9W4SR94_9GLOM</name>
<dbReference type="PROSITE" id="PS50231">
    <property type="entry name" value="RICIN_B_LECTIN"/>
    <property type="match status" value="1"/>
</dbReference>
<dbReference type="EMBL" id="CAMKVN010001903">
    <property type="protein sequence ID" value="CAI2178697.1"/>
    <property type="molecule type" value="Genomic_DNA"/>
</dbReference>
<dbReference type="Gene3D" id="2.80.10.50">
    <property type="match status" value="1"/>
</dbReference>
<protein>
    <submittedName>
        <fullName evidence="1">10551_t:CDS:1</fullName>
    </submittedName>
</protein>
<dbReference type="CDD" id="cd23454">
    <property type="entry name" value="beta-trefoil_Ricin_GllA-1"/>
    <property type="match status" value="1"/>
</dbReference>
<reference evidence="1" key="1">
    <citation type="submission" date="2022-08" db="EMBL/GenBank/DDBJ databases">
        <authorList>
            <person name="Kallberg Y."/>
            <person name="Tangrot J."/>
            <person name="Rosling A."/>
        </authorList>
    </citation>
    <scope>NUCLEOTIDE SEQUENCE</scope>
    <source>
        <strain evidence="1">Wild A</strain>
    </source>
</reference>
<dbReference type="SUPFAM" id="SSF50370">
    <property type="entry name" value="Ricin B-like lectins"/>
    <property type="match status" value="1"/>
</dbReference>
<dbReference type="AlphaFoldDB" id="A0A9W4SR94"/>
<dbReference type="InterPro" id="IPR035992">
    <property type="entry name" value="Ricin_B-like_lectins"/>
</dbReference>
<dbReference type="OrthoDB" id="9895617at2759"/>
<evidence type="ECO:0000313" key="1">
    <source>
        <dbReference type="EMBL" id="CAI2178697.1"/>
    </source>
</evidence>
<proteinExistence type="predicted"/>
<evidence type="ECO:0000313" key="2">
    <source>
        <dbReference type="Proteomes" id="UP001153678"/>
    </source>
</evidence>
<comment type="caution">
    <text evidence="1">The sequence shown here is derived from an EMBL/GenBank/DDBJ whole genome shotgun (WGS) entry which is preliminary data.</text>
</comment>
<gene>
    <name evidence="1" type="ORF">FWILDA_LOCUS8715</name>
</gene>